<sequence>MSGFGERFRRAGYKMPKPLIEIDGKPIISHVVDMFPGEKDFIFICNQDHLDNPDYNMEAILHRYCPTGKVIGIPAHKLGPIHAVRQVEHMLDPQEPVVVNYCDFTCYWDWHHFKEFVCTTACTGAIPAYKGFHPHTLGSTNYAYIKEHNGRISDIQEKQPYTDNRMEEYASSGTYYFSSAKIMSEAFRRTIDQQLNIGGEYYVSLAYKPLLADKKPIVVYPIQHFMQWGTPDDVAEYNGWSSTFRQLIKPDNSRAEPAGSLIIPMAGLGQRFVNEGYSITKPLIPVSGKPMVTQAINDLPPALQYAFVLRSDMSSYNEIGEELQQLYPNSVIETIAGVTEGQACTALIGLDALERSSHAVAGPITIGTCDNGALYNASAFKALTDNPEIDVIVWGARGHANAIRHPNMFGWINANEQGKISDISVKVPFDSPEKDPIVTGTFTFRRAEDFRKVVSHLIGRNGRVNGEFYLDSCINDAIALGLNCHLFEVDHYISWGTPNDLRTFEYWQSCFHKWKTHPYRLQLDSRVPAEALPHLEFVMRDSVPEIPRD</sequence>
<dbReference type="RefSeq" id="WP_072102539.1">
    <property type="nucleotide sequence ID" value="NZ_CWJI01000006.1"/>
</dbReference>
<dbReference type="PANTHER" id="PTHR43584">
    <property type="entry name" value="NUCLEOTIDYL TRANSFERASE"/>
    <property type="match status" value="1"/>
</dbReference>
<evidence type="ECO:0000259" key="3">
    <source>
        <dbReference type="Pfam" id="PF00483"/>
    </source>
</evidence>
<evidence type="ECO:0000313" key="5">
    <source>
        <dbReference type="Proteomes" id="UP000043316"/>
    </source>
</evidence>
<gene>
    <name evidence="4" type="ORF">ERS008476_02550</name>
</gene>
<protein>
    <submittedName>
        <fullName evidence="4">CTP:phosphocholine cytidylyltransferase involved in choline phosphorylation for cell surface LPS epitopes</fullName>
    </submittedName>
</protein>
<dbReference type="AlphaFoldDB" id="A0A0H5LWP4"/>
<proteinExistence type="predicted"/>
<organism evidence="4 5">
    <name type="scientific">Yersinia intermedia</name>
    <dbReference type="NCBI Taxonomy" id="631"/>
    <lineage>
        <taxon>Bacteria</taxon>
        <taxon>Pseudomonadati</taxon>
        <taxon>Pseudomonadota</taxon>
        <taxon>Gammaproteobacteria</taxon>
        <taxon>Enterobacterales</taxon>
        <taxon>Yersiniaceae</taxon>
        <taxon>Yersinia</taxon>
    </lineage>
</organism>
<evidence type="ECO:0000256" key="2">
    <source>
        <dbReference type="ARBA" id="ARBA00022695"/>
    </source>
</evidence>
<dbReference type="Proteomes" id="UP000043316">
    <property type="component" value="Unassembled WGS sequence"/>
</dbReference>
<dbReference type="Gene3D" id="3.90.550.10">
    <property type="entry name" value="Spore Coat Polysaccharide Biosynthesis Protein SpsA, Chain A"/>
    <property type="match status" value="2"/>
</dbReference>
<dbReference type="PANTHER" id="PTHR43584:SF8">
    <property type="entry name" value="N-ACETYLMURAMATE ALPHA-1-PHOSPHATE URIDYLYLTRANSFERASE"/>
    <property type="match status" value="1"/>
</dbReference>
<name>A0A0H5LWP4_YERIN</name>
<dbReference type="SUPFAM" id="SSF53448">
    <property type="entry name" value="Nucleotide-diphospho-sugar transferases"/>
    <property type="match status" value="2"/>
</dbReference>
<dbReference type="GO" id="GO:0016779">
    <property type="term" value="F:nucleotidyltransferase activity"/>
    <property type="evidence" value="ECO:0007669"/>
    <property type="project" value="UniProtKB-KW"/>
</dbReference>
<keyword evidence="2 4" id="KW-0548">Nucleotidyltransferase</keyword>
<evidence type="ECO:0000313" key="4">
    <source>
        <dbReference type="EMBL" id="CRY55553.1"/>
    </source>
</evidence>
<keyword evidence="1 4" id="KW-0808">Transferase</keyword>
<feature type="domain" description="Nucleotidyl transferase" evidence="3">
    <location>
        <begin position="3"/>
        <end position="180"/>
    </location>
</feature>
<reference evidence="5" key="1">
    <citation type="submission" date="2015-03" db="EMBL/GenBank/DDBJ databases">
        <authorList>
            <consortium name="Pathogen Informatics"/>
        </authorList>
    </citation>
    <scope>NUCLEOTIDE SEQUENCE [LARGE SCALE GENOMIC DNA]</scope>
    <source>
        <strain evidence="5">R148</strain>
    </source>
</reference>
<dbReference type="InterPro" id="IPR050065">
    <property type="entry name" value="GlmU-like"/>
</dbReference>
<dbReference type="EMBL" id="CWJI01000006">
    <property type="protein sequence ID" value="CRY55553.1"/>
    <property type="molecule type" value="Genomic_DNA"/>
</dbReference>
<dbReference type="Pfam" id="PF00483">
    <property type="entry name" value="NTP_transferase"/>
    <property type="match status" value="1"/>
</dbReference>
<dbReference type="InterPro" id="IPR005835">
    <property type="entry name" value="NTP_transferase_dom"/>
</dbReference>
<evidence type="ECO:0000256" key="1">
    <source>
        <dbReference type="ARBA" id="ARBA00022679"/>
    </source>
</evidence>
<dbReference type="InterPro" id="IPR029044">
    <property type="entry name" value="Nucleotide-diphossugar_trans"/>
</dbReference>
<accession>A0A0H5LWP4</accession>